<name>A0A1I3MV20_9BURK</name>
<feature type="region of interest" description="Disordered" evidence="1">
    <location>
        <begin position="55"/>
        <end position="80"/>
    </location>
</feature>
<dbReference type="AlphaFoldDB" id="A0A1I3MV20"/>
<reference evidence="2 3" key="1">
    <citation type="submission" date="2016-10" db="EMBL/GenBank/DDBJ databases">
        <authorList>
            <person name="de Groot N.N."/>
        </authorList>
    </citation>
    <scope>NUCLEOTIDE SEQUENCE [LARGE SCALE GENOMIC DNA]</scope>
    <source>
        <strain evidence="2 3">LMG 23650</strain>
    </source>
</reference>
<protein>
    <submittedName>
        <fullName evidence="2">Uncharacterized protein</fullName>
    </submittedName>
</protein>
<organism evidence="2 3">
    <name type="scientific">Paraburkholderia megapolitana</name>
    <dbReference type="NCBI Taxonomy" id="420953"/>
    <lineage>
        <taxon>Bacteria</taxon>
        <taxon>Pseudomonadati</taxon>
        <taxon>Pseudomonadota</taxon>
        <taxon>Betaproteobacteria</taxon>
        <taxon>Burkholderiales</taxon>
        <taxon>Burkholderiaceae</taxon>
        <taxon>Paraburkholderia</taxon>
    </lineage>
</organism>
<keyword evidence="3" id="KW-1185">Reference proteome</keyword>
<sequence>MDEQAKADELAERKKQKESGAIATDDGMPVGPENKRGEVETIRYSAPNKWVRSTRKWPGVPGAAIESVRSSSPRRKADLS</sequence>
<dbReference type="EMBL" id="FOQU01000005">
    <property type="protein sequence ID" value="SFJ00575.1"/>
    <property type="molecule type" value="Genomic_DNA"/>
</dbReference>
<feature type="region of interest" description="Disordered" evidence="1">
    <location>
        <begin position="1"/>
        <end position="40"/>
    </location>
</feature>
<accession>A0A1I3MV20</accession>
<proteinExistence type="predicted"/>
<evidence type="ECO:0000313" key="2">
    <source>
        <dbReference type="EMBL" id="SFJ00575.1"/>
    </source>
</evidence>
<dbReference type="STRING" id="420953.SAMN05192543_105113"/>
<gene>
    <name evidence="2" type="ORF">SAMN05192543_105113</name>
</gene>
<feature type="compositionally biased region" description="Basic and acidic residues" evidence="1">
    <location>
        <begin position="1"/>
        <end position="18"/>
    </location>
</feature>
<dbReference type="Proteomes" id="UP000199548">
    <property type="component" value="Unassembled WGS sequence"/>
</dbReference>
<evidence type="ECO:0000313" key="3">
    <source>
        <dbReference type="Proteomes" id="UP000199548"/>
    </source>
</evidence>
<evidence type="ECO:0000256" key="1">
    <source>
        <dbReference type="SAM" id="MobiDB-lite"/>
    </source>
</evidence>